<dbReference type="PANTHER" id="PTHR46889">
    <property type="entry name" value="TRANSPOSASE INSF FOR INSERTION SEQUENCE IS3B-RELATED"/>
    <property type="match status" value="1"/>
</dbReference>
<dbReference type="Gene3D" id="1.10.10.60">
    <property type="entry name" value="Homeodomain-like"/>
    <property type="match status" value="1"/>
</dbReference>
<evidence type="ECO:0000256" key="1">
    <source>
        <dbReference type="ARBA" id="ARBA00002286"/>
    </source>
</evidence>
<feature type="compositionally biased region" description="Low complexity" evidence="2">
    <location>
        <begin position="56"/>
        <end position="72"/>
    </location>
</feature>
<dbReference type="InterPro" id="IPR009057">
    <property type="entry name" value="Homeodomain-like_sf"/>
</dbReference>
<dbReference type="KEGG" id="sky:D0C37_01815"/>
<comment type="function">
    <text evidence="1">Involved in the transposition of the insertion sequence.</text>
</comment>
<dbReference type="SUPFAM" id="SSF53098">
    <property type="entry name" value="Ribonuclease H-like"/>
    <property type="match status" value="1"/>
</dbReference>
<dbReference type="GO" id="GO:0003677">
    <property type="term" value="F:DNA binding"/>
    <property type="evidence" value="ECO:0007669"/>
    <property type="project" value="InterPro"/>
</dbReference>
<dbReference type="Pfam" id="PF13276">
    <property type="entry name" value="HTH_21"/>
    <property type="match status" value="1"/>
</dbReference>
<evidence type="ECO:0000313" key="4">
    <source>
        <dbReference type="EMBL" id="AXQ53493.1"/>
    </source>
</evidence>
<dbReference type="AlphaFoldDB" id="A0A385D555"/>
<dbReference type="Gene3D" id="3.30.420.10">
    <property type="entry name" value="Ribonuclease H-like superfamily/Ribonuclease H"/>
    <property type="match status" value="1"/>
</dbReference>
<accession>A0A385D555</accession>
<dbReference type="InterPro" id="IPR036397">
    <property type="entry name" value="RNaseH_sf"/>
</dbReference>
<dbReference type="InterPro" id="IPR012337">
    <property type="entry name" value="RNaseH-like_sf"/>
</dbReference>
<dbReference type="PROSITE" id="PS50994">
    <property type="entry name" value="INTEGRASE"/>
    <property type="match status" value="1"/>
</dbReference>
<evidence type="ECO:0000256" key="2">
    <source>
        <dbReference type="SAM" id="MobiDB-lite"/>
    </source>
</evidence>
<feature type="domain" description="Integrase catalytic" evidence="3">
    <location>
        <begin position="246"/>
        <end position="409"/>
    </location>
</feature>
<feature type="region of interest" description="Disordered" evidence="2">
    <location>
        <begin position="46"/>
        <end position="77"/>
    </location>
</feature>
<dbReference type="SUPFAM" id="SSF46689">
    <property type="entry name" value="Homeodomain-like"/>
    <property type="match status" value="1"/>
</dbReference>
<evidence type="ECO:0000259" key="3">
    <source>
        <dbReference type="PROSITE" id="PS50994"/>
    </source>
</evidence>
<dbReference type="GO" id="GO:0004803">
    <property type="term" value="F:transposase activity"/>
    <property type="evidence" value="ECO:0007669"/>
    <property type="project" value="InterPro"/>
</dbReference>
<dbReference type="GO" id="GO:0006313">
    <property type="term" value="P:DNA transposition"/>
    <property type="evidence" value="ECO:0007669"/>
    <property type="project" value="InterPro"/>
</dbReference>
<protein>
    <submittedName>
        <fullName evidence="4">IS3 family transposase</fullName>
    </submittedName>
</protein>
<organism evidence="4 6">
    <name type="scientific">Streptomyces koyangensis</name>
    <dbReference type="NCBI Taxonomy" id="188770"/>
    <lineage>
        <taxon>Bacteria</taxon>
        <taxon>Bacillati</taxon>
        <taxon>Actinomycetota</taxon>
        <taxon>Actinomycetes</taxon>
        <taxon>Kitasatosporales</taxon>
        <taxon>Streptomycetaceae</taxon>
        <taxon>Streptomyces</taxon>
        <taxon>Streptomyces aurantiacus group</taxon>
    </lineage>
</organism>
<dbReference type="Pfam" id="PF00665">
    <property type="entry name" value="rve"/>
    <property type="match status" value="1"/>
</dbReference>
<dbReference type="PANTHER" id="PTHR46889:SF4">
    <property type="entry name" value="TRANSPOSASE INSO FOR INSERTION SEQUENCE ELEMENT IS911B-RELATED"/>
    <property type="match status" value="1"/>
</dbReference>
<evidence type="ECO:0000313" key="6">
    <source>
        <dbReference type="Proteomes" id="UP000259636"/>
    </source>
</evidence>
<name>A0A385D555_9ACTN</name>
<reference evidence="4 6" key="1">
    <citation type="submission" date="2018-08" db="EMBL/GenBank/DDBJ databases">
        <authorList>
            <person name="Ferrada E.E."/>
            <person name="Latorre B.A."/>
        </authorList>
    </citation>
    <scope>NUCLEOTIDE SEQUENCE [LARGE SCALE GENOMIC DNA]</scope>
    <source>
        <strain evidence="4 6">VK-A60T</strain>
    </source>
</reference>
<dbReference type="RefSeq" id="WP_117348528.1">
    <property type="nucleotide sequence ID" value="NZ_CP031742.1"/>
</dbReference>
<dbReference type="KEGG" id="sky:D0C37_14510"/>
<dbReference type="InterPro" id="IPR002514">
    <property type="entry name" value="Transposase_8"/>
</dbReference>
<feature type="compositionally biased region" description="Polar residues" evidence="2">
    <location>
        <begin position="396"/>
        <end position="416"/>
    </location>
</feature>
<sequence>MVMKVYSPEFKADAVALYLSDPSHTFEGIGKDLGISRETLRNWVRAERARHGGGSTTSTSTSTSTEKSTVDSPPTAQELQAENEALRRELATARKEMQKLATERDILRKATKFFRTRDDLVTNRFQFIEDHHHAWGVKRLCAVLEFARSSFYKWRAGREARAARERADAALAERIRAVHAEWDGTYGRPRITAELRDDGEHVNHKRVGRVMRKFGIAGLRLRKRQVTTVPEPSATPVPDLLRRDFTASTPNTKYVGDITYLPVGDGEFLYLATVIDCFSRRLVGWSIADHMRTELVADALRSAARVRDSLAGAVFHSDHGAQYSSRQFAELCAQLGVKQSMGAVGTSADNALAESFNAALKRETLRGARRYDGARACRLTVFRWTTRYNTRRRHSANGQKAPNAYEQQSATLTLAA</sequence>
<dbReference type="InterPro" id="IPR025948">
    <property type="entry name" value="HTH-like_dom"/>
</dbReference>
<dbReference type="NCBIfam" id="NF033516">
    <property type="entry name" value="transpos_IS3"/>
    <property type="match status" value="1"/>
</dbReference>
<proteinExistence type="predicted"/>
<dbReference type="GO" id="GO:0015074">
    <property type="term" value="P:DNA integration"/>
    <property type="evidence" value="ECO:0007669"/>
    <property type="project" value="InterPro"/>
</dbReference>
<dbReference type="Pfam" id="PF01527">
    <property type="entry name" value="HTH_Tnp_1"/>
    <property type="match status" value="1"/>
</dbReference>
<dbReference type="EMBL" id="CP031742">
    <property type="protein sequence ID" value="AXQ53493.1"/>
    <property type="molecule type" value="Genomic_DNA"/>
</dbReference>
<evidence type="ECO:0000313" key="5">
    <source>
        <dbReference type="EMBL" id="AXQ55699.1"/>
    </source>
</evidence>
<gene>
    <name evidence="4" type="ORF">D0C37_01815</name>
    <name evidence="5" type="ORF">D0C37_14510</name>
</gene>
<dbReference type="InterPro" id="IPR048020">
    <property type="entry name" value="Transpos_IS3"/>
</dbReference>
<dbReference type="GeneID" id="300115387"/>
<dbReference type="EMBL" id="CP031742">
    <property type="protein sequence ID" value="AXQ55699.1"/>
    <property type="molecule type" value="Genomic_DNA"/>
</dbReference>
<dbReference type="InterPro" id="IPR001584">
    <property type="entry name" value="Integrase_cat-core"/>
</dbReference>
<dbReference type="Proteomes" id="UP000259636">
    <property type="component" value="Chromosome"/>
</dbReference>
<dbReference type="InterPro" id="IPR050900">
    <property type="entry name" value="Transposase_IS3/IS150/IS904"/>
</dbReference>
<feature type="region of interest" description="Disordered" evidence="2">
    <location>
        <begin position="392"/>
        <end position="416"/>
    </location>
</feature>